<evidence type="ECO:0000313" key="9">
    <source>
        <dbReference type="EMBL" id="TDR85148.1"/>
    </source>
</evidence>
<sequence>MEFDFVVAGAGSAGCVVAARLAAAGHTVALIEAGPKDHTPFVHIPAGVGHLLYHPRYNWLYASEPEESSGNRAIHSPRGKVLGGSSSINGMLYVRGNPADYDGWAQLGCRGWSFEDVLPLFRRSEHYVQGGDPQVRGQGGPLKVEDYRTILPVTHLFVKAAQEAGFPFNPDYNGAEQEGVGYSQMTRIGRFRGSTYRTFLGSAASRRNVEIMTEATVASLILEEGRCAGVRILRGGAEREVRARREVILSAGAFGSPQVLQLSGIGDPEHLSNIGIETRVALSGVGRNLSDHYVMRLVAELRDLKTINQYVRGLPLLQEIVKYGLFGNGALTFGVTAAMIFTRSREGLASPDLQLLFTPASYVTGKALIVEKEPGVTIAVCPTRPRSRGTVLIDSADPRAKAKIRYGYLTDRDDLRVMLAGFEMARRIFAQPSLAPYLVHEKSPGREVTDEADLEGFARRDGTTLYHPVGTCKMGVDDRAVVDPELRVRGVEGLRVVDASVMPYLSTGNTNAPTIMIAEKASDMILAAAKGGGAARAA</sequence>
<dbReference type="Gene3D" id="3.30.410.40">
    <property type="match status" value="1"/>
</dbReference>
<feature type="binding site" evidence="5">
    <location>
        <position position="217"/>
    </location>
    <ligand>
        <name>FAD</name>
        <dbReference type="ChEBI" id="CHEBI:57692"/>
    </ligand>
</feature>
<feature type="domain" description="Glucose-methanol-choline oxidoreductase N-terminal" evidence="7">
    <location>
        <begin position="79"/>
        <end position="102"/>
    </location>
</feature>
<dbReference type="EMBL" id="SNZR01000018">
    <property type="protein sequence ID" value="TDR85148.1"/>
    <property type="molecule type" value="Genomic_DNA"/>
</dbReference>
<gene>
    <name evidence="9" type="ORF">EV668_4692</name>
</gene>
<dbReference type="Pfam" id="PF00732">
    <property type="entry name" value="GMC_oxred_N"/>
    <property type="match status" value="1"/>
</dbReference>
<dbReference type="InterPro" id="IPR007867">
    <property type="entry name" value="GMC_OxRtase_C"/>
</dbReference>
<keyword evidence="4 5" id="KW-0274">FAD</keyword>
<evidence type="ECO:0000313" key="10">
    <source>
        <dbReference type="Proteomes" id="UP000295122"/>
    </source>
</evidence>
<dbReference type="AlphaFoldDB" id="A0A4R7BIT8"/>
<evidence type="ECO:0000256" key="1">
    <source>
        <dbReference type="ARBA" id="ARBA00001974"/>
    </source>
</evidence>
<dbReference type="SUPFAM" id="SSF54373">
    <property type="entry name" value="FAD-linked reductases, C-terminal domain"/>
    <property type="match status" value="1"/>
</dbReference>
<evidence type="ECO:0000256" key="2">
    <source>
        <dbReference type="ARBA" id="ARBA00010790"/>
    </source>
</evidence>
<protein>
    <submittedName>
        <fullName evidence="9">Choline dehydrogenase</fullName>
    </submittedName>
</protein>
<dbReference type="SUPFAM" id="SSF51905">
    <property type="entry name" value="FAD/NAD(P)-binding domain"/>
    <property type="match status" value="1"/>
</dbReference>
<dbReference type="GO" id="GO:0050660">
    <property type="term" value="F:flavin adenine dinucleotide binding"/>
    <property type="evidence" value="ECO:0007669"/>
    <property type="project" value="InterPro"/>
</dbReference>
<dbReference type="Pfam" id="PF05199">
    <property type="entry name" value="GMC_oxred_C"/>
    <property type="match status" value="1"/>
</dbReference>
<dbReference type="InterPro" id="IPR036188">
    <property type="entry name" value="FAD/NAD-bd_sf"/>
</dbReference>
<evidence type="ECO:0000256" key="4">
    <source>
        <dbReference type="ARBA" id="ARBA00022827"/>
    </source>
</evidence>
<evidence type="ECO:0000256" key="5">
    <source>
        <dbReference type="PIRSR" id="PIRSR000137-2"/>
    </source>
</evidence>
<dbReference type="InterPro" id="IPR000172">
    <property type="entry name" value="GMC_OxRdtase_N"/>
</dbReference>
<proteinExistence type="inferred from homology"/>
<dbReference type="Proteomes" id="UP000295122">
    <property type="component" value="Unassembled WGS sequence"/>
</dbReference>
<dbReference type="InterPro" id="IPR012132">
    <property type="entry name" value="GMC_OxRdtase"/>
</dbReference>
<evidence type="ECO:0000256" key="3">
    <source>
        <dbReference type="ARBA" id="ARBA00022630"/>
    </source>
</evidence>
<dbReference type="PANTHER" id="PTHR11552">
    <property type="entry name" value="GLUCOSE-METHANOL-CHOLINE GMC OXIDOREDUCTASE"/>
    <property type="match status" value="1"/>
</dbReference>
<reference evidence="9 10" key="1">
    <citation type="submission" date="2019-03" db="EMBL/GenBank/DDBJ databases">
        <title>Genomic Encyclopedia of Type Strains, Phase IV (KMG-IV): sequencing the most valuable type-strain genomes for metagenomic binning, comparative biology and taxonomic classification.</title>
        <authorList>
            <person name="Goeker M."/>
        </authorList>
    </citation>
    <scope>NUCLEOTIDE SEQUENCE [LARGE SCALE GENOMIC DNA]</scope>
    <source>
        <strain evidence="9 10">DSM 25903</strain>
    </source>
</reference>
<evidence type="ECO:0000259" key="7">
    <source>
        <dbReference type="PROSITE" id="PS00623"/>
    </source>
</evidence>
<dbReference type="PROSITE" id="PS00624">
    <property type="entry name" value="GMC_OXRED_2"/>
    <property type="match status" value="1"/>
</dbReference>
<dbReference type="GO" id="GO:0016614">
    <property type="term" value="F:oxidoreductase activity, acting on CH-OH group of donors"/>
    <property type="evidence" value="ECO:0007669"/>
    <property type="project" value="InterPro"/>
</dbReference>
<dbReference type="PROSITE" id="PS00623">
    <property type="entry name" value="GMC_OXRED_1"/>
    <property type="match status" value="1"/>
</dbReference>
<comment type="similarity">
    <text evidence="2 6">Belongs to the GMC oxidoreductase family.</text>
</comment>
<evidence type="ECO:0000259" key="8">
    <source>
        <dbReference type="PROSITE" id="PS00624"/>
    </source>
</evidence>
<dbReference type="PANTHER" id="PTHR11552:SF147">
    <property type="entry name" value="CHOLINE DEHYDROGENASE, MITOCHONDRIAL"/>
    <property type="match status" value="1"/>
</dbReference>
<dbReference type="Gene3D" id="3.50.50.60">
    <property type="entry name" value="FAD/NAD(P)-binding domain"/>
    <property type="match status" value="1"/>
</dbReference>
<dbReference type="PIRSF" id="PIRSF000137">
    <property type="entry name" value="Alcohol_oxidase"/>
    <property type="match status" value="1"/>
</dbReference>
<keyword evidence="3 6" id="KW-0285">Flavoprotein</keyword>
<comment type="caution">
    <text evidence="9">The sequence shown here is derived from an EMBL/GenBank/DDBJ whole genome shotgun (WGS) entry which is preliminary data.</text>
</comment>
<feature type="domain" description="Glucose-methanol-choline oxidoreductase N-terminal" evidence="8">
    <location>
        <begin position="252"/>
        <end position="266"/>
    </location>
</feature>
<keyword evidence="10" id="KW-1185">Reference proteome</keyword>
<accession>A0A4R7BIT8</accession>
<name>A0A4R7BIT8_9HYPH</name>
<feature type="binding site" evidence="5">
    <location>
        <position position="81"/>
    </location>
    <ligand>
        <name>FAD</name>
        <dbReference type="ChEBI" id="CHEBI:57692"/>
    </ligand>
</feature>
<comment type="cofactor">
    <cofactor evidence="1 5">
        <name>FAD</name>
        <dbReference type="ChEBI" id="CHEBI:57692"/>
    </cofactor>
</comment>
<organism evidence="9 10">
    <name type="scientific">Enterovirga rhinocerotis</name>
    <dbReference type="NCBI Taxonomy" id="1339210"/>
    <lineage>
        <taxon>Bacteria</taxon>
        <taxon>Pseudomonadati</taxon>
        <taxon>Pseudomonadota</taxon>
        <taxon>Alphaproteobacteria</taxon>
        <taxon>Hyphomicrobiales</taxon>
        <taxon>Methylobacteriaceae</taxon>
        <taxon>Enterovirga</taxon>
    </lineage>
</organism>
<evidence type="ECO:0000256" key="6">
    <source>
        <dbReference type="RuleBase" id="RU003968"/>
    </source>
</evidence>